<feature type="region of interest" description="Disordered" evidence="1">
    <location>
        <begin position="59"/>
        <end position="107"/>
    </location>
</feature>
<feature type="transmembrane region" description="Helical" evidence="2">
    <location>
        <begin position="36"/>
        <end position="56"/>
    </location>
</feature>
<protein>
    <recommendedName>
        <fullName evidence="3">SHOCT domain-containing protein</fullName>
    </recommendedName>
</protein>
<keyword evidence="2" id="KW-0812">Transmembrane</keyword>
<evidence type="ECO:0000313" key="4">
    <source>
        <dbReference type="EMBL" id="GAA0674033.1"/>
    </source>
</evidence>
<name>A0AAV3T9Z0_9EURY</name>
<evidence type="ECO:0000256" key="1">
    <source>
        <dbReference type="SAM" id="MobiDB-lite"/>
    </source>
</evidence>
<feature type="domain" description="SHOCT" evidence="3">
    <location>
        <begin position="94"/>
        <end position="121"/>
    </location>
</feature>
<keyword evidence="5" id="KW-1185">Reference proteome</keyword>
<keyword evidence="2" id="KW-1133">Transmembrane helix</keyword>
<feature type="compositionally biased region" description="Basic and acidic residues" evidence="1">
    <location>
        <begin position="97"/>
        <end position="107"/>
    </location>
</feature>
<feature type="compositionally biased region" description="Basic and acidic residues" evidence="1">
    <location>
        <begin position="71"/>
        <end position="89"/>
    </location>
</feature>
<dbReference type="Pfam" id="PF09851">
    <property type="entry name" value="SHOCT"/>
    <property type="match status" value="1"/>
</dbReference>
<dbReference type="Proteomes" id="UP001500420">
    <property type="component" value="Unassembled WGS sequence"/>
</dbReference>
<dbReference type="RefSeq" id="WP_343774019.1">
    <property type="nucleotide sequence ID" value="NZ_BAAADV010000004.1"/>
</dbReference>
<evidence type="ECO:0000313" key="5">
    <source>
        <dbReference type="Proteomes" id="UP001500420"/>
    </source>
</evidence>
<evidence type="ECO:0000259" key="3">
    <source>
        <dbReference type="Pfam" id="PF09851"/>
    </source>
</evidence>
<reference evidence="4 5" key="1">
    <citation type="journal article" date="2019" name="Int. J. Syst. Evol. Microbiol.">
        <title>The Global Catalogue of Microorganisms (GCM) 10K type strain sequencing project: providing services to taxonomists for standard genome sequencing and annotation.</title>
        <authorList>
            <consortium name="The Broad Institute Genomics Platform"/>
            <consortium name="The Broad Institute Genome Sequencing Center for Infectious Disease"/>
            <person name="Wu L."/>
            <person name="Ma J."/>
        </authorList>
    </citation>
    <scope>NUCLEOTIDE SEQUENCE [LARGE SCALE GENOMIC DNA]</scope>
    <source>
        <strain evidence="4 5">JCM 16328</strain>
    </source>
</reference>
<dbReference type="EMBL" id="BAAADV010000004">
    <property type="protein sequence ID" value="GAA0674033.1"/>
    <property type="molecule type" value="Genomic_DNA"/>
</dbReference>
<dbReference type="AlphaFoldDB" id="A0AAV3T9Z0"/>
<proteinExistence type="predicted"/>
<feature type="compositionally biased region" description="Acidic residues" evidence="1">
    <location>
        <begin position="59"/>
        <end position="70"/>
    </location>
</feature>
<feature type="transmembrane region" description="Helical" evidence="2">
    <location>
        <begin position="12"/>
        <end position="30"/>
    </location>
</feature>
<dbReference type="InterPro" id="IPR018649">
    <property type="entry name" value="SHOCT"/>
</dbReference>
<organism evidence="4 5">
    <name type="scientific">Natronoarchaeum mannanilyticum</name>
    <dbReference type="NCBI Taxonomy" id="926360"/>
    <lineage>
        <taxon>Archaea</taxon>
        <taxon>Methanobacteriati</taxon>
        <taxon>Methanobacteriota</taxon>
        <taxon>Stenosarchaea group</taxon>
        <taxon>Halobacteria</taxon>
        <taxon>Halobacteriales</taxon>
        <taxon>Natronoarchaeaceae</taxon>
    </lineage>
</organism>
<gene>
    <name evidence="4" type="ORF">GCM10009020_21540</name>
</gene>
<evidence type="ECO:0000256" key="2">
    <source>
        <dbReference type="SAM" id="Phobius"/>
    </source>
</evidence>
<keyword evidence="2" id="KW-0472">Membrane</keyword>
<comment type="caution">
    <text evidence="4">The sequence shown here is derived from an EMBL/GenBank/DDBJ whole genome shotgun (WGS) entry which is preliminary data.</text>
</comment>
<accession>A0AAV3T9Z0</accession>
<sequence length="143" mass="16606">MSETVTDRLRNNAVEITSLLITGLWLGGLLLTDQNWWLGVLIVGYAAVLPIVQTLFGEDEEEYDDAEDDGERSHWRGREKKSGSSRETDSGGDDPLETLRERYARGELTDEQFERKLERLLETETIEDVEDRRRAERELEYDR</sequence>